<name>A0ABT2H6E3_9MICO</name>
<dbReference type="EMBL" id="JANLCJ010000006">
    <property type="protein sequence ID" value="MCS5735469.1"/>
    <property type="molecule type" value="Genomic_DNA"/>
</dbReference>
<keyword evidence="2" id="KW-1185">Reference proteome</keyword>
<reference evidence="1" key="1">
    <citation type="submission" date="2022-08" db="EMBL/GenBank/DDBJ databases">
        <authorList>
            <person name="Deng Y."/>
            <person name="Han X.-F."/>
            <person name="Zhang Y.-Q."/>
        </authorList>
    </citation>
    <scope>NUCLEOTIDE SEQUENCE</scope>
    <source>
        <strain evidence="1">CPCC 203386</strain>
    </source>
</reference>
<gene>
    <name evidence="1" type="ORF">N1032_17115</name>
</gene>
<accession>A0ABT2H6E3</accession>
<evidence type="ECO:0000313" key="2">
    <source>
        <dbReference type="Proteomes" id="UP001165586"/>
    </source>
</evidence>
<dbReference type="RefSeq" id="WP_259540394.1">
    <property type="nucleotide sequence ID" value="NZ_JANLCJ010000006.1"/>
</dbReference>
<sequence length="126" mass="13391">MHAIIETTVGFDARGREGATVLSIGFRMPLDAADGTAELLATLHRNGRELVATTGAEHGDIRVDRRGADRDGLGHYRARVLGVRALAPGVYGLRVRRNGEVVARIPFEIAHSGALRAAGDAIIARS</sequence>
<evidence type="ECO:0000313" key="1">
    <source>
        <dbReference type="EMBL" id="MCS5735469.1"/>
    </source>
</evidence>
<comment type="caution">
    <text evidence="1">The sequence shown here is derived from an EMBL/GenBank/DDBJ whole genome shotgun (WGS) entry which is preliminary data.</text>
</comment>
<organism evidence="1 2">
    <name type="scientific">Herbiconiux daphne</name>
    <dbReference type="NCBI Taxonomy" id="2970914"/>
    <lineage>
        <taxon>Bacteria</taxon>
        <taxon>Bacillati</taxon>
        <taxon>Actinomycetota</taxon>
        <taxon>Actinomycetes</taxon>
        <taxon>Micrococcales</taxon>
        <taxon>Microbacteriaceae</taxon>
        <taxon>Herbiconiux</taxon>
    </lineage>
</organism>
<proteinExistence type="predicted"/>
<dbReference type="Proteomes" id="UP001165586">
    <property type="component" value="Unassembled WGS sequence"/>
</dbReference>
<protein>
    <submittedName>
        <fullName evidence="1">Uncharacterized protein</fullName>
    </submittedName>
</protein>